<keyword evidence="1" id="KW-0732">Signal</keyword>
<evidence type="ECO:0000256" key="1">
    <source>
        <dbReference type="SAM" id="SignalP"/>
    </source>
</evidence>
<comment type="caution">
    <text evidence="3">The sequence shown here is derived from an EMBL/GenBank/DDBJ whole genome shotgun (WGS) entry which is preliminary data.</text>
</comment>
<dbReference type="EMBL" id="JAHGAW010000001">
    <property type="protein sequence ID" value="MBT2185725.1"/>
    <property type="molecule type" value="Genomic_DNA"/>
</dbReference>
<reference evidence="3" key="1">
    <citation type="submission" date="2021-05" db="EMBL/GenBank/DDBJ databases">
        <title>Genome of Sphingobium sp. strain.</title>
        <authorList>
            <person name="Fan R."/>
        </authorList>
    </citation>
    <scope>NUCLEOTIDE SEQUENCE</scope>
    <source>
        <strain evidence="3">H33</strain>
    </source>
</reference>
<keyword evidence="4" id="KW-1185">Reference proteome</keyword>
<organism evidence="3 4">
    <name type="scientific">Sphingobium nicotianae</name>
    <dbReference type="NCBI Taxonomy" id="2782607"/>
    <lineage>
        <taxon>Bacteria</taxon>
        <taxon>Pseudomonadati</taxon>
        <taxon>Pseudomonadota</taxon>
        <taxon>Alphaproteobacteria</taxon>
        <taxon>Sphingomonadales</taxon>
        <taxon>Sphingomonadaceae</taxon>
        <taxon>Sphingobium</taxon>
    </lineage>
</organism>
<dbReference type="AlphaFoldDB" id="A0A9X1AJ39"/>
<dbReference type="SUPFAM" id="SSF54427">
    <property type="entry name" value="NTF2-like"/>
    <property type="match status" value="1"/>
</dbReference>
<dbReference type="Proteomes" id="UP001138757">
    <property type="component" value="Unassembled WGS sequence"/>
</dbReference>
<name>A0A9X1AJ39_9SPHN</name>
<dbReference type="Pfam" id="PF12680">
    <property type="entry name" value="SnoaL_2"/>
    <property type="match status" value="1"/>
</dbReference>
<dbReference type="RefSeq" id="WP_214621453.1">
    <property type="nucleotide sequence ID" value="NZ_JAHGAW010000001.1"/>
</dbReference>
<feature type="signal peptide" evidence="1">
    <location>
        <begin position="1"/>
        <end position="20"/>
    </location>
</feature>
<proteinExistence type="predicted"/>
<feature type="domain" description="SnoaL-like" evidence="2">
    <location>
        <begin position="30"/>
        <end position="114"/>
    </location>
</feature>
<dbReference type="Gene3D" id="3.10.450.50">
    <property type="match status" value="1"/>
</dbReference>
<evidence type="ECO:0000259" key="2">
    <source>
        <dbReference type="Pfam" id="PF12680"/>
    </source>
</evidence>
<sequence length="137" mass="14255">MSKLSIALAVALASPGAAHAATLTPAQIAQRHIEFAQKGDVDAIMGDFADDAVNFTAGKAVQGKNAIRGIFAGMANRKPGEPSPVANMKIGKVWEEGEVGFVTWTMGPVNGTEEFLVRNGKILIQAVFISAPPPAAK</sequence>
<gene>
    <name evidence="3" type="ORF">KK488_02065</name>
</gene>
<dbReference type="InterPro" id="IPR032710">
    <property type="entry name" value="NTF2-like_dom_sf"/>
</dbReference>
<dbReference type="InterPro" id="IPR037401">
    <property type="entry name" value="SnoaL-like"/>
</dbReference>
<feature type="chain" id="PRO_5040998540" evidence="1">
    <location>
        <begin position="21"/>
        <end position="137"/>
    </location>
</feature>
<accession>A0A9X1AJ39</accession>
<evidence type="ECO:0000313" key="3">
    <source>
        <dbReference type="EMBL" id="MBT2185725.1"/>
    </source>
</evidence>
<evidence type="ECO:0000313" key="4">
    <source>
        <dbReference type="Proteomes" id="UP001138757"/>
    </source>
</evidence>
<protein>
    <submittedName>
        <fullName evidence="3">Nuclear transport factor 2 family protein</fullName>
    </submittedName>
</protein>